<dbReference type="InterPro" id="IPR036621">
    <property type="entry name" value="Anticodon-bd_dom_sf"/>
</dbReference>
<evidence type="ECO:0000256" key="4">
    <source>
        <dbReference type="ARBA" id="ARBA00022598"/>
    </source>
</evidence>
<reference evidence="12 13" key="1">
    <citation type="submission" date="2018-01" db="EMBL/GenBank/DDBJ databases">
        <title>Whole genome sequence of Melissococcus plutonius DAT561.</title>
        <authorList>
            <person name="Okumura K."/>
            <person name="Takamatsu D."/>
            <person name="Okura M."/>
        </authorList>
    </citation>
    <scope>NUCLEOTIDE SEQUENCE [LARGE SCALE GENOMIC DNA]</scope>
    <source>
        <strain evidence="12 13">DAT561</strain>
    </source>
</reference>
<dbReference type="InterPro" id="IPR050062">
    <property type="entry name" value="Pro-tRNA_synthetase"/>
</dbReference>
<dbReference type="EC" id="6.1.1.15" evidence="10"/>
<dbReference type="PANTHER" id="PTHR42753">
    <property type="entry name" value="MITOCHONDRIAL RIBOSOME PROTEIN L39/PROLYL-TRNA LIGASE FAMILY MEMBER"/>
    <property type="match status" value="1"/>
</dbReference>
<comment type="subunit">
    <text evidence="2 10">Homodimer.</text>
</comment>
<dbReference type="Pfam" id="PF00587">
    <property type="entry name" value="tRNA-synt_2b"/>
    <property type="match status" value="1"/>
</dbReference>
<evidence type="ECO:0000256" key="5">
    <source>
        <dbReference type="ARBA" id="ARBA00022741"/>
    </source>
</evidence>
<comment type="similarity">
    <text evidence="10">Belongs to the class-II aminoacyl-tRNA synthetase family. ProS type 1 subfamily.</text>
</comment>
<dbReference type="Gene3D" id="3.90.960.10">
    <property type="entry name" value="YbaK/aminoacyl-tRNA synthetase-associated domain"/>
    <property type="match status" value="1"/>
</dbReference>
<evidence type="ECO:0000256" key="6">
    <source>
        <dbReference type="ARBA" id="ARBA00022840"/>
    </source>
</evidence>
<dbReference type="EMBL" id="AP018492">
    <property type="protein sequence ID" value="BBC60861.1"/>
    <property type="molecule type" value="Genomic_DNA"/>
</dbReference>
<evidence type="ECO:0000256" key="8">
    <source>
        <dbReference type="ARBA" id="ARBA00023146"/>
    </source>
</evidence>
<comment type="domain">
    <text evidence="10">Consists of three domains: the N-terminal catalytic domain, the editing domain and the C-terminal anticodon-binding domain.</text>
</comment>
<dbReference type="InterPro" id="IPR023717">
    <property type="entry name" value="Pro-tRNA-Synthase_IIa_type1"/>
</dbReference>
<proteinExistence type="inferred from homology"/>
<keyword evidence="4 10" id="KW-0436">Ligase</keyword>
<dbReference type="GO" id="GO:0006433">
    <property type="term" value="P:prolyl-tRNA aminoacylation"/>
    <property type="evidence" value="ECO:0007669"/>
    <property type="project" value="UniProtKB-UniRule"/>
</dbReference>
<dbReference type="PROSITE" id="PS50862">
    <property type="entry name" value="AA_TRNA_LIGASE_II"/>
    <property type="match status" value="1"/>
</dbReference>
<dbReference type="Pfam" id="PF03129">
    <property type="entry name" value="HGTP_anticodon"/>
    <property type="match status" value="1"/>
</dbReference>
<gene>
    <name evidence="10" type="primary">proS</name>
    <name evidence="12" type="ORF">DAT561_0742</name>
</gene>
<feature type="domain" description="Aminoacyl-transfer RNA synthetases class-II family profile" evidence="11">
    <location>
        <begin position="48"/>
        <end position="465"/>
    </location>
</feature>
<sequence length="574" mass="64947">MRQSKMFIPTLREIPNDAEVLSHQILLRGGYIRQIAAGVYAYLPLANRIIENLKKIMREEFEKIDAIEMLLPAILPAELWEKSGRYQTYGPDLYRLKDRNERQYILGPTHEETFVELIGNDVNSYKRLPLNLYQIQSKYRDEKRPRFGLLRGREFIMKDGYSFHATEESLDTTYNDYEKAYSAIFKRCGLVFRSIIGDGGAMGGKDSKEFMAISDIGEDTICFSTEGDYAANLEMATSLFVSKKSHETQLQIEEIATPNVKSVEEVAAFFEVDEQKIIKSMLFMADEEPVMVLIRGDHKVNEVKLKNFLKVDFLTEATEDQIKHYLGTELGSIGPVNLPDEVKIYADLHIQNLANTITGANQTGYHLVNVNPERDFVPISYEDLRLVQEGDPSPDGNGVLSFTKGIEIGHIFKLGTRYSESMNATILDENGKEQYIIMGSYGIGVSRLFAAIAEQNADDKGVNWPIGIAPFDIHVVQMNMKDDEQTQLSEEIEELMISAGYEVLVDDRNERAGVKFAEADLIGCPIRITVGKKAMDDIVEIKIKRTGEMLEVKKEELKSTLAILLKPEGIEDNE</sequence>
<evidence type="ECO:0000256" key="1">
    <source>
        <dbReference type="ARBA" id="ARBA00004496"/>
    </source>
</evidence>
<dbReference type="InterPro" id="IPR036754">
    <property type="entry name" value="YbaK/aa-tRNA-synt-asso_dom_sf"/>
</dbReference>
<dbReference type="HAMAP" id="MF_01569">
    <property type="entry name" value="Pro_tRNA_synth_type1"/>
    <property type="match status" value="1"/>
</dbReference>
<dbReference type="RefSeq" id="WP_015694841.1">
    <property type="nucleotide sequence ID" value="NZ_AP018492.1"/>
</dbReference>
<organism evidence="12 13">
    <name type="scientific">Melissococcus plutonius</name>
    <dbReference type="NCBI Taxonomy" id="33970"/>
    <lineage>
        <taxon>Bacteria</taxon>
        <taxon>Bacillati</taxon>
        <taxon>Bacillota</taxon>
        <taxon>Bacilli</taxon>
        <taxon>Lactobacillales</taxon>
        <taxon>Enterococcaceae</taxon>
        <taxon>Melissococcus</taxon>
    </lineage>
</organism>
<dbReference type="Gene3D" id="3.30.930.10">
    <property type="entry name" value="Bira Bifunctional Protein, Domain 2"/>
    <property type="match status" value="2"/>
</dbReference>
<dbReference type="InterPro" id="IPR004500">
    <property type="entry name" value="Pro-tRNA-synth_IIa_bac-type"/>
</dbReference>
<evidence type="ECO:0000256" key="7">
    <source>
        <dbReference type="ARBA" id="ARBA00022917"/>
    </source>
</evidence>
<dbReference type="GO" id="GO:0002161">
    <property type="term" value="F:aminoacyl-tRNA deacylase activity"/>
    <property type="evidence" value="ECO:0007669"/>
    <property type="project" value="InterPro"/>
</dbReference>
<evidence type="ECO:0000256" key="10">
    <source>
        <dbReference type="HAMAP-Rule" id="MF_01569"/>
    </source>
</evidence>
<dbReference type="Proteomes" id="UP000269226">
    <property type="component" value="Chromosome"/>
</dbReference>
<evidence type="ECO:0000313" key="12">
    <source>
        <dbReference type="EMBL" id="BBC60861.1"/>
    </source>
</evidence>
<evidence type="ECO:0000256" key="2">
    <source>
        <dbReference type="ARBA" id="ARBA00011738"/>
    </source>
</evidence>
<dbReference type="GeneID" id="57043295"/>
<dbReference type="CDD" id="cd04334">
    <property type="entry name" value="ProRS-INS"/>
    <property type="match status" value="1"/>
</dbReference>
<dbReference type="InterPro" id="IPR006195">
    <property type="entry name" value="aa-tRNA-synth_II"/>
</dbReference>
<dbReference type="SUPFAM" id="SSF55826">
    <property type="entry name" value="YbaK/ProRS associated domain"/>
    <property type="match status" value="1"/>
</dbReference>
<dbReference type="Gene3D" id="3.40.50.800">
    <property type="entry name" value="Anticodon-binding domain"/>
    <property type="match status" value="1"/>
</dbReference>
<keyword evidence="5 10" id="KW-0547">Nucleotide-binding</keyword>
<dbReference type="FunFam" id="3.40.50.800:FF:000011">
    <property type="entry name" value="Proline--tRNA ligase"/>
    <property type="match status" value="1"/>
</dbReference>
<evidence type="ECO:0000256" key="3">
    <source>
        <dbReference type="ARBA" id="ARBA00022490"/>
    </source>
</evidence>
<dbReference type="InterPro" id="IPR002316">
    <property type="entry name" value="Pro-tRNA-ligase_IIa"/>
</dbReference>
<dbReference type="CDD" id="cd00861">
    <property type="entry name" value="ProRS_anticodon_short"/>
    <property type="match status" value="1"/>
</dbReference>
<accession>A0A2Z5Y232</accession>
<dbReference type="InterPro" id="IPR007214">
    <property type="entry name" value="YbaK/aa-tRNA-synth-assoc-dom"/>
</dbReference>
<dbReference type="GO" id="GO:0005829">
    <property type="term" value="C:cytosol"/>
    <property type="evidence" value="ECO:0007669"/>
    <property type="project" value="TreeGrafter"/>
</dbReference>
<dbReference type="SUPFAM" id="SSF52954">
    <property type="entry name" value="Class II aaRS ABD-related"/>
    <property type="match status" value="1"/>
</dbReference>
<dbReference type="InterPro" id="IPR044140">
    <property type="entry name" value="ProRS_anticodon_short"/>
</dbReference>
<evidence type="ECO:0000313" key="13">
    <source>
        <dbReference type="Proteomes" id="UP000269226"/>
    </source>
</evidence>
<dbReference type="GO" id="GO:0005524">
    <property type="term" value="F:ATP binding"/>
    <property type="evidence" value="ECO:0007669"/>
    <property type="project" value="UniProtKB-UniRule"/>
</dbReference>
<keyword evidence="3 10" id="KW-0963">Cytoplasm</keyword>
<dbReference type="AlphaFoldDB" id="A0A2Z5Y232"/>
<dbReference type="CDD" id="cd00779">
    <property type="entry name" value="ProRS_core_prok"/>
    <property type="match status" value="1"/>
</dbReference>
<dbReference type="InterPro" id="IPR045864">
    <property type="entry name" value="aa-tRNA-synth_II/BPL/LPL"/>
</dbReference>
<keyword evidence="8 10" id="KW-0030">Aminoacyl-tRNA synthetase</keyword>
<evidence type="ECO:0000256" key="9">
    <source>
        <dbReference type="ARBA" id="ARBA00047671"/>
    </source>
</evidence>
<protein>
    <recommendedName>
        <fullName evidence="10">Proline--tRNA ligase</fullName>
        <ecNumber evidence="10">6.1.1.15</ecNumber>
    </recommendedName>
    <alternativeName>
        <fullName evidence="10">Prolyl-tRNA synthetase</fullName>
        <shortName evidence="10">ProRS</shortName>
    </alternativeName>
</protein>
<dbReference type="Pfam" id="PF04073">
    <property type="entry name" value="tRNA_edit"/>
    <property type="match status" value="1"/>
</dbReference>
<comment type="subcellular location">
    <subcellularLocation>
        <location evidence="1 10">Cytoplasm</location>
    </subcellularLocation>
</comment>
<dbReference type="NCBIfam" id="TIGR00409">
    <property type="entry name" value="proS_fam_II"/>
    <property type="match status" value="1"/>
</dbReference>
<name>A0A2Z5Y232_9ENTE</name>
<keyword evidence="7 10" id="KW-0648">Protein biosynthesis</keyword>
<comment type="function">
    <text evidence="10">Catalyzes the attachment of proline to tRNA(Pro) in a two-step reaction: proline is first activated by ATP to form Pro-AMP and then transferred to the acceptor end of tRNA(Pro). As ProRS can inadvertently accommodate and process non-cognate amino acids such as alanine and cysteine, to avoid such errors it has two additional distinct editing activities against alanine. One activity is designated as 'pretransfer' editing and involves the tRNA(Pro)-independent hydrolysis of activated Ala-AMP. The other activity is designated 'posttransfer' editing and involves deacylation of mischarged Ala-tRNA(Pro). The misacylated Cys-tRNA(Pro) is not edited by ProRS.</text>
</comment>
<dbReference type="GO" id="GO:0016740">
    <property type="term" value="F:transferase activity"/>
    <property type="evidence" value="ECO:0007669"/>
    <property type="project" value="UniProtKB-ARBA"/>
</dbReference>
<dbReference type="GO" id="GO:0004827">
    <property type="term" value="F:proline-tRNA ligase activity"/>
    <property type="evidence" value="ECO:0007669"/>
    <property type="project" value="UniProtKB-UniRule"/>
</dbReference>
<dbReference type="InterPro" id="IPR033730">
    <property type="entry name" value="ProRS_core_prok"/>
</dbReference>
<dbReference type="InterPro" id="IPR004154">
    <property type="entry name" value="Anticodon-bd"/>
</dbReference>
<comment type="catalytic activity">
    <reaction evidence="9 10">
        <text>tRNA(Pro) + L-proline + ATP = L-prolyl-tRNA(Pro) + AMP + diphosphate</text>
        <dbReference type="Rhea" id="RHEA:14305"/>
        <dbReference type="Rhea" id="RHEA-COMP:9700"/>
        <dbReference type="Rhea" id="RHEA-COMP:9702"/>
        <dbReference type="ChEBI" id="CHEBI:30616"/>
        <dbReference type="ChEBI" id="CHEBI:33019"/>
        <dbReference type="ChEBI" id="CHEBI:60039"/>
        <dbReference type="ChEBI" id="CHEBI:78442"/>
        <dbReference type="ChEBI" id="CHEBI:78532"/>
        <dbReference type="ChEBI" id="CHEBI:456215"/>
        <dbReference type="EC" id="6.1.1.15"/>
    </reaction>
</comment>
<dbReference type="InterPro" id="IPR002314">
    <property type="entry name" value="aa-tRNA-synt_IIb"/>
</dbReference>
<keyword evidence="6 10" id="KW-0067">ATP-binding</keyword>
<dbReference type="NCBIfam" id="NF006625">
    <property type="entry name" value="PRK09194.1"/>
    <property type="match status" value="1"/>
</dbReference>
<dbReference type="GO" id="GO:0140096">
    <property type="term" value="F:catalytic activity, acting on a protein"/>
    <property type="evidence" value="ECO:0007669"/>
    <property type="project" value="UniProtKB-ARBA"/>
</dbReference>
<dbReference type="PRINTS" id="PR01046">
    <property type="entry name" value="TRNASYNTHPRO"/>
</dbReference>
<dbReference type="PANTHER" id="PTHR42753:SF2">
    <property type="entry name" value="PROLINE--TRNA LIGASE"/>
    <property type="match status" value="1"/>
</dbReference>
<evidence type="ECO:0000259" key="11">
    <source>
        <dbReference type="PROSITE" id="PS50862"/>
    </source>
</evidence>
<dbReference type="SUPFAM" id="SSF55681">
    <property type="entry name" value="Class II aaRS and biotin synthetases"/>
    <property type="match status" value="1"/>
</dbReference>